<dbReference type="Pfam" id="PF00440">
    <property type="entry name" value="TetR_N"/>
    <property type="match status" value="1"/>
</dbReference>
<gene>
    <name evidence="3" type="ORF">ASZ90_017941</name>
</gene>
<evidence type="ECO:0000313" key="3">
    <source>
        <dbReference type="EMBL" id="KUG04584.1"/>
    </source>
</evidence>
<dbReference type="SUPFAM" id="SSF46689">
    <property type="entry name" value="Homeodomain-like"/>
    <property type="match status" value="1"/>
</dbReference>
<dbReference type="Gene3D" id="1.10.357.10">
    <property type="entry name" value="Tetracycline Repressor, domain 2"/>
    <property type="match status" value="1"/>
</dbReference>
<protein>
    <submittedName>
        <fullName evidence="3">Transcriptional regulator, tetr family</fullName>
    </submittedName>
</protein>
<dbReference type="PRINTS" id="PR00455">
    <property type="entry name" value="HTHTETR"/>
</dbReference>
<dbReference type="PANTHER" id="PTHR43479">
    <property type="entry name" value="ACREF/ENVCD OPERON REPRESSOR-RELATED"/>
    <property type="match status" value="1"/>
</dbReference>
<name>A0A0W8E7H1_9ZZZZ</name>
<organism evidence="3">
    <name type="scientific">hydrocarbon metagenome</name>
    <dbReference type="NCBI Taxonomy" id="938273"/>
    <lineage>
        <taxon>unclassified sequences</taxon>
        <taxon>metagenomes</taxon>
        <taxon>ecological metagenomes</taxon>
    </lineage>
</organism>
<evidence type="ECO:0000256" key="1">
    <source>
        <dbReference type="ARBA" id="ARBA00023125"/>
    </source>
</evidence>
<dbReference type="GO" id="GO:0003677">
    <property type="term" value="F:DNA binding"/>
    <property type="evidence" value="ECO:0007669"/>
    <property type="project" value="UniProtKB-KW"/>
</dbReference>
<dbReference type="InterPro" id="IPR050624">
    <property type="entry name" value="HTH-type_Tx_Regulator"/>
</dbReference>
<dbReference type="InterPro" id="IPR001647">
    <property type="entry name" value="HTH_TetR"/>
</dbReference>
<accession>A0A0W8E7H1</accession>
<reference evidence="3" key="1">
    <citation type="journal article" date="2015" name="Proc. Natl. Acad. Sci. U.S.A.">
        <title>Networks of energetic and metabolic interactions define dynamics in microbial communities.</title>
        <authorList>
            <person name="Embree M."/>
            <person name="Liu J.K."/>
            <person name="Al-Bassam M.M."/>
            <person name="Zengler K."/>
        </authorList>
    </citation>
    <scope>NUCLEOTIDE SEQUENCE</scope>
</reference>
<proteinExistence type="predicted"/>
<evidence type="ECO:0000259" key="2">
    <source>
        <dbReference type="PROSITE" id="PS50977"/>
    </source>
</evidence>
<dbReference type="InterPro" id="IPR036271">
    <property type="entry name" value="Tet_transcr_reg_TetR-rel_C_sf"/>
</dbReference>
<dbReference type="InterPro" id="IPR009057">
    <property type="entry name" value="Homeodomain-like_sf"/>
</dbReference>
<dbReference type="PANTHER" id="PTHR43479:SF11">
    <property type="entry name" value="ACREF_ENVCD OPERON REPRESSOR-RELATED"/>
    <property type="match status" value="1"/>
</dbReference>
<dbReference type="SUPFAM" id="SSF48498">
    <property type="entry name" value="Tetracyclin repressor-like, C-terminal domain"/>
    <property type="match status" value="1"/>
</dbReference>
<sequence length="206" mass="24157">MPKETFFNLPESKRTRIIDAAIDEFSKSHYSNVTIDNIVKNAEIPKGSFYQYFQNKDDLYVYLFTELGDTKIALFEQLKSEIQKISFREYMMKYIVELKKLEGSGTRMVQLKQEFLNQCPQEIKKQILREEMPKSIKLFDEVIDAYIKKGEFRKDLDSKSAAYVTVMSLSNLEYYPFCEEEAILAVLMNVIDFLIRGMEGNVVVDR</sequence>
<feature type="domain" description="HTH tetR-type" evidence="2">
    <location>
        <begin position="11"/>
        <end position="71"/>
    </location>
</feature>
<dbReference type="AlphaFoldDB" id="A0A0W8E7H1"/>
<comment type="caution">
    <text evidence="3">The sequence shown here is derived from an EMBL/GenBank/DDBJ whole genome shotgun (WGS) entry which is preliminary data.</text>
</comment>
<dbReference type="EMBL" id="LNQE01001844">
    <property type="protein sequence ID" value="KUG04584.1"/>
    <property type="molecule type" value="Genomic_DNA"/>
</dbReference>
<keyword evidence="1" id="KW-0238">DNA-binding</keyword>
<dbReference type="PROSITE" id="PS50977">
    <property type="entry name" value="HTH_TETR_2"/>
    <property type="match status" value="1"/>
</dbReference>